<keyword evidence="3" id="KW-1185">Reference proteome</keyword>
<reference evidence="2 3" key="1">
    <citation type="journal article" date="2022" name="G3 (Bethesda)">
        <title>Enemy or ally: a genomic approach to elucidate the lifestyle of Phyllosticta citrichinaensis.</title>
        <authorList>
            <person name="Buijs V.A."/>
            <person name="Groenewald J.Z."/>
            <person name="Haridas S."/>
            <person name="LaButti K.M."/>
            <person name="Lipzen A."/>
            <person name="Martin F.M."/>
            <person name="Barry K."/>
            <person name="Grigoriev I.V."/>
            <person name="Crous P.W."/>
            <person name="Seidl M.F."/>
        </authorList>
    </citation>
    <scope>NUCLEOTIDE SEQUENCE [LARGE SCALE GENOMIC DNA]</scope>
    <source>
        <strain evidence="2 3">CBS 129764</strain>
    </source>
</reference>
<feature type="transmembrane region" description="Helical" evidence="1">
    <location>
        <begin position="55"/>
        <end position="76"/>
    </location>
</feature>
<feature type="transmembrane region" description="Helical" evidence="1">
    <location>
        <begin position="12"/>
        <end position="35"/>
    </location>
</feature>
<gene>
    <name evidence="2" type="ORF">IWX90DRAFT_419867</name>
</gene>
<sequence>MSTPAQAPPPTHLLSICACVCFLPALFFSFFTGFPSTRPLFSFSLYLVSHPSPRILWSSPIVVVVFAVVIPYHLALRIGGVINLSRRPPIDCFEARGFFRLWWCCCPPYSLEEPVLLYRRPWQVRYLI</sequence>
<keyword evidence="1" id="KW-1133">Transmembrane helix</keyword>
<evidence type="ECO:0000256" key="1">
    <source>
        <dbReference type="SAM" id="Phobius"/>
    </source>
</evidence>
<evidence type="ECO:0008006" key="4">
    <source>
        <dbReference type="Google" id="ProtNLM"/>
    </source>
</evidence>
<comment type="caution">
    <text evidence="2">The sequence shown here is derived from an EMBL/GenBank/DDBJ whole genome shotgun (WGS) entry which is preliminary data.</text>
</comment>
<dbReference type="EMBL" id="JBBWUH010000001">
    <property type="protein sequence ID" value="KAK8176997.1"/>
    <property type="molecule type" value="Genomic_DNA"/>
</dbReference>
<organism evidence="2 3">
    <name type="scientific">Phyllosticta citrichinensis</name>
    <dbReference type="NCBI Taxonomy" id="1130410"/>
    <lineage>
        <taxon>Eukaryota</taxon>
        <taxon>Fungi</taxon>
        <taxon>Dikarya</taxon>
        <taxon>Ascomycota</taxon>
        <taxon>Pezizomycotina</taxon>
        <taxon>Dothideomycetes</taxon>
        <taxon>Dothideomycetes incertae sedis</taxon>
        <taxon>Botryosphaeriales</taxon>
        <taxon>Phyllostictaceae</taxon>
        <taxon>Phyllosticta</taxon>
    </lineage>
</organism>
<proteinExistence type="predicted"/>
<name>A0ABR1Y5T5_9PEZI</name>
<keyword evidence="1" id="KW-0812">Transmembrane</keyword>
<protein>
    <recommendedName>
        <fullName evidence="4">Transmembrane protein</fullName>
    </recommendedName>
</protein>
<evidence type="ECO:0000313" key="2">
    <source>
        <dbReference type="EMBL" id="KAK8176997.1"/>
    </source>
</evidence>
<dbReference type="Proteomes" id="UP001456524">
    <property type="component" value="Unassembled WGS sequence"/>
</dbReference>
<accession>A0ABR1Y5T5</accession>
<keyword evidence="1" id="KW-0472">Membrane</keyword>
<evidence type="ECO:0000313" key="3">
    <source>
        <dbReference type="Proteomes" id="UP001456524"/>
    </source>
</evidence>